<dbReference type="EMBL" id="JACGWN010000004">
    <property type="protein sequence ID" value="KAL0451881.1"/>
    <property type="molecule type" value="Genomic_DNA"/>
</dbReference>
<gene>
    <name evidence="1" type="ORF">Slati_1166200</name>
</gene>
<comment type="caution">
    <text evidence="1">The sequence shown here is derived from an EMBL/GenBank/DDBJ whole genome shotgun (WGS) entry which is preliminary data.</text>
</comment>
<name>A0AAW2XDP8_9LAMI</name>
<reference evidence="1" key="2">
    <citation type="journal article" date="2024" name="Plant">
        <title>Genomic evolution and insights into agronomic trait innovations of Sesamum species.</title>
        <authorList>
            <person name="Miao H."/>
            <person name="Wang L."/>
            <person name="Qu L."/>
            <person name="Liu H."/>
            <person name="Sun Y."/>
            <person name="Le M."/>
            <person name="Wang Q."/>
            <person name="Wei S."/>
            <person name="Zheng Y."/>
            <person name="Lin W."/>
            <person name="Duan Y."/>
            <person name="Cao H."/>
            <person name="Xiong S."/>
            <person name="Wang X."/>
            <person name="Wei L."/>
            <person name="Li C."/>
            <person name="Ma Q."/>
            <person name="Ju M."/>
            <person name="Zhao R."/>
            <person name="Li G."/>
            <person name="Mu C."/>
            <person name="Tian Q."/>
            <person name="Mei H."/>
            <person name="Zhang T."/>
            <person name="Gao T."/>
            <person name="Zhang H."/>
        </authorList>
    </citation>
    <scope>NUCLEOTIDE SEQUENCE</scope>
    <source>
        <strain evidence="1">KEN1</strain>
    </source>
</reference>
<proteinExistence type="predicted"/>
<sequence>MEGGPMGGAREVVEAVARAIGISSGGGDNGQSWQWLWRQWCKEKGREMVFQTKI</sequence>
<protein>
    <submittedName>
        <fullName evidence="1">Uncharacterized protein</fullName>
    </submittedName>
</protein>
<reference evidence="1" key="1">
    <citation type="submission" date="2020-06" db="EMBL/GenBank/DDBJ databases">
        <authorList>
            <person name="Li T."/>
            <person name="Hu X."/>
            <person name="Zhang T."/>
            <person name="Song X."/>
            <person name="Zhang H."/>
            <person name="Dai N."/>
            <person name="Sheng W."/>
            <person name="Hou X."/>
            <person name="Wei L."/>
        </authorList>
    </citation>
    <scope>NUCLEOTIDE SEQUENCE</scope>
    <source>
        <strain evidence="1">KEN1</strain>
        <tissue evidence="1">Leaf</tissue>
    </source>
</reference>
<dbReference type="AlphaFoldDB" id="A0AAW2XDP8"/>
<accession>A0AAW2XDP8</accession>
<organism evidence="1">
    <name type="scientific">Sesamum latifolium</name>
    <dbReference type="NCBI Taxonomy" id="2727402"/>
    <lineage>
        <taxon>Eukaryota</taxon>
        <taxon>Viridiplantae</taxon>
        <taxon>Streptophyta</taxon>
        <taxon>Embryophyta</taxon>
        <taxon>Tracheophyta</taxon>
        <taxon>Spermatophyta</taxon>
        <taxon>Magnoliopsida</taxon>
        <taxon>eudicotyledons</taxon>
        <taxon>Gunneridae</taxon>
        <taxon>Pentapetalae</taxon>
        <taxon>asterids</taxon>
        <taxon>lamiids</taxon>
        <taxon>Lamiales</taxon>
        <taxon>Pedaliaceae</taxon>
        <taxon>Sesamum</taxon>
    </lineage>
</organism>
<evidence type="ECO:0000313" key="1">
    <source>
        <dbReference type="EMBL" id="KAL0451881.1"/>
    </source>
</evidence>